<evidence type="ECO:0000256" key="5">
    <source>
        <dbReference type="ARBA" id="ARBA00022801"/>
    </source>
</evidence>
<dbReference type="InterPro" id="IPR000073">
    <property type="entry name" value="AB_hydrolase_1"/>
</dbReference>
<evidence type="ECO:0000256" key="3">
    <source>
        <dbReference type="ARBA" id="ARBA00012568"/>
    </source>
</evidence>
<dbReference type="SUPFAM" id="SSF53474">
    <property type="entry name" value="alpha/beta-Hydrolases"/>
    <property type="match status" value="1"/>
</dbReference>
<gene>
    <name evidence="8" type="ORF">ACFSJD_44135</name>
</gene>
<dbReference type="RefSeq" id="WP_344730656.1">
    <property type="nucleotide sequence ID" value="NZ_BAAAUS010000070.1"/>
</dbReference>
<dbReference type="Proteomes" id="UP001597114">
    <property type="component" value="Unassembled WGS sequence"/>
</dbReference>
<dbReference type="GO" id="GO:0016787">
    <property type="term" value="F:hydrolase activity"/>
    <property type="evidence" value="ECO:0007669"/>
    <property type="project" value="UniProtKB-KW"/>
</dbReference>
<evidence type="ECO:0000256" key="6">
    <source>
        <dbReference type="ARBA" id="ARBA00029605"/>
    </source>
</evidence>
<dbReference type="InterPro" id="IPR050266">
    <property type="entry name" value="AB_hydrolase_sf"/>
</dbReference>
<keyword evidence="9" id="KW-1185">Reference proteome</keyword>
<dbReference type="EC" id="3.4.11.5" evidence="3"/>
<dbReference type="InterPro" id="IPR002410">
    <property type="entry name" value="Peptidase_S33"/>
</dbReference>
<keyword evidence="5 8" id="KW-0378">Hydrolase</keyword>
<comment type="catalytic activity">
    <reaction evidence="1">
        <text>Release of N-terminal proline from a peptide.</text>
        <dbReference type="EC" id="3.4.11.5"/>
    </reaction>
</comment>
<dbReference type="PANTHER" id="PTHR43798:SF33">
    <property type="entry name" value="HYDROLASE, PUTATIVE (AFU_ORTHOLOGUE AFUA_2G14860)-RELATED"/>
    <property type="match status" value="1"/>
</dbReference>
<dbReference type="PRINTS" id="PR00111">
    <property type="entry name" value="ABHYDROLASE"/>
</dbReference>
<evidence type="ECO:0000313" key="8">
    <source>
        <dbReference type="EMBL" id="MFD1524536.1"/>
    </source>
</evidence>
<dbReference type="Gene3D" id="3.40.50.1820">
    <property type="entry name" value="alpha/beta hydrolase"/>
    <property type="match status" value="1"/>
</dbReference>
<dbReference type="PANTHER" id="PTHR43798">
    <property type="entry name" value="MONOACYLGLYCEROL LIPASE"/>
    <property type="match status" value="1"/>
</dbReference>
<comment type="similarity">
    <text evidence="2">Belongs to the peptidase S33 family.</text>
</comment>
<dbReference type="EMBL" id="JBHUCO010000086">
    <property type="protein sequence ID" value="MFD1524536.1"/>
    <property type="molecule type" value="Genomic_DNA"/>
</dbReference>
<dbReference type="PRINTS" id="PR00793">
    <property type="entry name" value="PROAMNOPTASE"/>
</dbReference>
<organism evidence="8 9">
    <name type="scientific">Pseudonocardia yunnanensis</name>
    <dbReference type="NCBI Taxonomy" id="58107"/>
    <lineage>
        <taxon>Bacteria</taxon>
        <taxon>Bacillati</taxon>
        <taxon>Actinomycetota</taxon>
        <taxon>Actinomycetes</taxon>
        <taxon>Pseudonocardiales</taxon>
        <taxon>Pseudonocardiaceae</taxon>
        <taxon>Pseudonocardia</taxon>
    </lineage>
</organism>
<dbReference type="Pfam" id="PF00561">
    <property type="entry name" value="Abhydrolase_1"/>
    <property type="match status" value="1"/>
</dbReference>
<reference evidence="9" key="1">
    <citation type="journal article" date="2019" name="Int. J. Syst. Evol. Microbiol.">
        <title>The Global Catalogue of Microorganisms (GCM) 10K type strain sequencing project: providing services to taxonomists for standard genome sequencing and annotation.</title>
        <authorList>
            <consortium name="The Broad Institute Genomics Platform"/>
            <consortium name="The Broad Institute Genome Sequencing Center for Infectious Disease"/>
            <person name="Wu L."/>
            <person name="Ma J."/>
        </authorList>
    </citation>
    <scope>NUCLEOTIDE SEQUENCE [LARGE SCALE GENOMIC DNA]</scope>
    <source>
        <strain evidence="9">CCM 7043</strain>
    </source>
</reference>
<feature type="domain" description="AB hydrolase-1" evidence="7">
    <location>
        <begin position="95"/>
        <end position="346"/>
    </location>
</feature>
<accession>A0ABW4FA78</accession>
<protein>
    <recommendedName>
        <fullName evidence="4">Proline iminopeptidase</fullName>
        <ecNumber evidence="3">3.4.11.5</ecNumber>
    </recommendedName>
    <alternativeName>
        <fullName evidence="6">Prolyl aminopeptidase</fullName>
    </alternativeName>
</protein>
<evidence type="ECO:0000259" key="7">
    <source>
        <dbReference type="Pfam" id="PF00561"/>
    </source>
</evidence>
<dbReference type="InterPro" id="IPR005945">
    <property type="entry name" value="Pro_imino_pep"/>
</dbReference>
<evidence type="ECO:0000256" key="1">
    <source>
        <dbReference type="ARBA" id="ARBA00001585"/>
    </source>
</evidence>
<name>A0ABW4FA78_9PSEU</name>
<sequence>MTAMAATGPRGRRTARAAIFLTLSLKKLIFKALPADRFHVSVTIVDSSMESNGLESTAGEAAVPGRVETLTLPFGDHQTWVRVLHPAEPNEERRPVVVLHGGPGMAHNYTLAVGALGHDGRRVVHYDQIGCGNSSHLPDAPPEFWTIELFVAELRNLVERLGLTDGFHLLGHSWGGMLAPEYVLRHPGGVASMTLANGLASMSLFAQGITELLGAMPRETQDLIAEHERAGTTDSAEYLSAVDQFYRRHICRLDPWPQDLQDSFANVENDPTVYGTMFGPSEFTITGTLVGWSVIDRLDGISAPTLVLSGEYDEARPQAWAPFVERISDVRHHEFAGASHIPHLETPAEFTRVVGDFLRRHD</sequence>
<proteinExistence type="inferred from homology"/>
<dbReference type="InterPro" id="IPR029058">
    <property type="entry name" value="AB_hydrolase_fold"/>
</dbReference>
<evidence type="ECO:0000313" key="9">
    <source>
        <dbReference type="Proteomes" id="UP001597114"/>
    </source>
</evidence>
<comment type="caution">
    <text evidence="8">The sequence shown here is derived from an EMBL/GenBank/DDBJ whole genome shotgun (WGS) entry which is preliminary data.</text>
</comment>
<evidence type="ECO:0000256" key="4">
    <source>
        <dbReference type="ARBA" id="ARBA00021843"/>
    </source>
</evidence>
<dbReference type="NCBIfam" id="TIGR01250">
    <property type="entry name" value="pro_imino_pep_2"/>
    <property type="match status" value="1"/>
</dbReference>
<evidence type="ECO:0000256" key="2">
    <source>
        <dbReference type="ARBA" id="ARBA00010088"/>
    </source>
</evidence>